<accession>A0A1D9GBP1</accession>
<dbReference type="EMBL" id="CP017708">
    <property type="protein sequence ID" value="AOY84800.1"/>
    <property type="molecule type" value="Genomic_DNA"/>
</dbReference>
<gene>
    <name evidence="1" type="ORF">BJP36_20920</name>
</gene>
<evidence type="ECO:0000313" key="1">
    <source>
        <dbReference type="EMBL" id="AOY84800.1"/>
    </source>
</evidence>
<name>A0A1D9GBP1_MOOP1</name>
<sequence length="63" mass="7194">MTNGRKTKKRMRGVPVDHEELKKPHTIWLTGTTWKGFQLSAKDSSTSVVELVEKIIRAEISKD</sequence>
<organism evidence="1 2">
    <name type="scientific">Moorena producens (strain JHB)</name>
    <dbReference type="NCBI Taxonomy" id="1454205"/>
    <lineage>
        <taxon>Bacteria</taxon>
        <taxon>Bacillati</taxon>
        <taxon>Cyanobacteriota</taxon>
        <taxon>Cyanophyceae</taxon>
        <taxon>Coleofasciculales</taxon>
        <taxon>Coleofasciculaceae</taxon>
        <taxon>Moorena</taxon>
    </lineage>
</organism>
<evidence type="ECO:0000313" key="2">
    <source>
        <dbReference type="Proteomes" id="UP000176944"/>
    </source>
</evidence>
<protein>
    <submittedName>
        <fullName evidence="1">Uncharacterized protein</fullName>
    </submittedName>
</protein>
<dbReference type="AlphaFoldDB" id="A0A1D9GBP1"/>
<proteinExistence type="predicted"/>
<reference evidence="2" key="1">
    <citation type="submission" date="2016-10" db="EMBL/GenBank/DDBJ databases">
        <title>Comparative genomics uncovers the prolific and rare metabolic potential of the cyanobacterial genus Moorea.</title>
        <authorList>
            <person name="Leao T."/>
            <person name="Castelao G."/>
            <person name="Korobeynikov A."/>
            <person name="Monroe E.A."/>
            <person name="Podell S."/>
            <person name="Glukhov E."/>
            <person name="Allen E."/>
            <person name="Gerwick W.H."/>
            <person name="Gerwick L."/>
        </authorList>
    </citation>
    <scope>NUCLEOTIDE SEQUENCE [LARGE SCALE GENOMIC DNA]</scope>
    <source>
        <strain evidence="2">JHB</strain>
    </source>
</reference>
<dbReference type="Proteomes" id="UP000176944">
    <property type="component" value="Chromosome"/>
</dbReference>